<evidence type="ECO:0000256" key="7">
    <source>
        <dbReference type="ARBA" id="ARBA00023136"/>
    </source>
</evidence>
<dbReference type="PANTHER" id="PTHR34979">
    <property type="entry name" value="INNER MEMBRANE PROTEIN YGAZ"/>
    <property type="match status" value="1"/>
</dbReference>
<evidence type="ECO:0000313" key="9">
    <source>
        <dbReference type="EMBL" id="BCL27206.1"/>
    </source>
</evidence>
<reference evidence="9 10" key="1">
    <citation type="journal article" date="2014" name="Int. J. Syst. Evol. Microbiol.">
        <title>Complete genome sequence of Corynebacterium casei LMG S-19264T (=DSM 44701T), isolated from a smear-ripened cheese.</title>
        <authorList>
            <consortium name="US DOE Joint Genome Institute (JGI-PGF)"/>
            <person name="Walter F."/>
            <person name="Albersmeier A."/>
            <person name="Kalinowski J."/>
            <person name="Ruckert C."/>
        </authorList>
    </citation>
    <scope>NUCLEOTIDE SEQUENCE [LARGE SCALE GENOMIC DNA]</scope>
    <source>
        <strain evidence="9 10">JCM 4677</strain>
    </source>
</reference>
<dbReference type="KEGG" id="sgm:GCM10017557_20650"/>
<comment type="subcellular location">
    <subcellularLocation>
        <location evidence="1">Cell membrane</location>
        <topology evidence="1">Multi-pass membrane protein</topology>
    </subcellularLocation>
</comment>
<comment type="similarity">
    <text evidence="2">Belongs to the AzlC family.</text>
</comment>
<evidence type="ECO:0000313" key="10">
    <source>
        <dbReference type="Proteomes" id="UP000516444"/>
    </source>
</evidence>
<gene>
    <name evidence="9" type="ORF">GCM10017557_20650</name>
</gene>
<dbReference type="GO" id="GO:1903785">
    <property type="term" value="P:L-valine transmembrane transport"/>
    <property type="evidence" value="ECO:0007669"/>
    <property type="project" value="TreeGrafter"/>
</dbReference>
<evidence type="ECO:0000256" key="1">
    <source>
        <dbReference type="ARBA" id="ARBA00004651"/>
    </source>
</evidence>
<evidence type="ECO:0000256" key="2">
    <source>
        <dbReference type="ARBA" id="ARBA00010735"/>
    </source>
</evidence>
<dbReference type="Pfam" id="PF03591">
    <property type="entry name" value="AzlC"/>
    <property type="match status" value="1"/>
</dbReference>
<sequence length="237" mass="24112">MTQNEQAVDREMWSALGALSAAAAVIGVSFGAIAVASGVPGWLAIAMSVFIHAGGAQFLSAGLLAVGNPVAAVVGGLLLNARHLPFGLALRDTLGDTWWARVAGSQLISDESVAFALSRPEGPARRRAFWACGIALTFAWDGGTVVGVLLAGSVGDPNALGMDTAFPAGLLALVLPSLRDRTTRDAALLGSALALLTTPLLPAGIPLMLSLAALALPALTSLRRDDPVSNTGEEGLR</sequence>
<evidence type="ECO:0000256" key="3">
    <source>
        <dbReference type="ARBA" id="ARBA00022448"/>
    </source>
</evidence>
<dbReference type="EMBL" id="AP023440">
    <property type="protein sequence ID" value="BCL27206.1"/>
    <property type="molecule type" value="Genomic_DNA"/>
</dbReference>
<dbReference type="Proteomes" id="UP000516444">
    <property type="component" value="Chromosome"/>
</dbReference>
<dbReference type="InterPro" id="IPR011606">
    <property type="entry name" value="Brnchd-chn_aa_trnsp_permease"/>
</dbReference>
<feature type="transmembrane region" description="Helical" evidence="8">
    <location>
        <begin position="158"/>
        <end position="175"/>
    </location>
</feature>
<evidence type="ECO:0000256" key="5">
    <source>
        <dbReference type="ARBA" id="ARBA00022692"/>
    </source>
</evidence>
<evidence type="ECO:0000256" key="8">
    <source>
        <dbReference type="SAM" id="Phobius"/>
    </source>
</evidence>
<accession>A0A7G1P0A0</accession>
<keyword evidence="6 8" id="KW-1133">Transmembrane helix</keyword>
<dbReference type="AlphaFoldDB" id="A0A7G1P0A0"/>
<protein>
    <submittedName>
        <fullName evidence="9">Branched-chain amino acid ABC transporter permease</fullName>
    </submittedName>
</protein>
<feature type="transmembrane region" description="Helical" evidence="8">
    <location>
        <begin position="187"/>
        <end position="216"/>
    </location>
</feature>
<keyword evidence="4" id="KW-1003">Cell membrane</keyword>
<keyword evidence="5 8" id="KW-0812">Transmembrane</keyword>
<feature type="transmembrane region" description="Helical" evidence="8">
    <location>
        <begin position="56"/>
        <end position="81"/>
    </location>
</feature>
<evidence type="ECO:0000256" key="4">
    <source>
        <dbReference type="ARBA" id="ARBA00022475"/>
    </source>
</evidence>
<evidence type="ECO:0000256" key="6">
    <source>
        <dbReference type="ARBA" id="ARBA00022989"/>
    </source>
</evidence>
<dbReference type="PANTHER" id="PTHR34979:SF1">
    <property type="entry name" value="INNER MEMBRANE PROTEIN YGAZ"/>
    <property type="match status" value="1"/>
</dbReference>
<dbReference type="GO" id="GO:0005886">
    <property type="term" value="C:plasma membrane"/>
    <property type="evidence" value="ECO:0007669"/>
    <property type="project" value="UniProtKB-SubCell"/>
</dbReference>
<dbReference type="RefSeq" id="WP_055514587.1">
    <property type="nucleotide sequence ID" value="NZ_AP023440.1"/>
</dbReference>
<keyword evidence="7 8" id="KW-0472">Membrane</keyword>
<feature type="transmembrane region" description="Helical" evidence="8">
    <location>
        <begin position="12"/>
        <end position="36"/>
    </location>
</feature>
<feature type="transmembrane region" description="Helical" evidence="8">
    <location>
        <begin position="128"/>
        <end position="152"/>
    </location>
</feature>
<keyword evidence="3" id="KW-0813">Transport</keyword>
<name>A0A7G1P0A0_9ACTN</name>
<keyword evidence="10" id="KW-1185">Reference proteome</keyword>
<proteinExistence type="inferred from homology"/>
<organism evidence="9 10">
    <name type="scientific">Streptomyces aurantiacus</name>
    <dbReference type="NCBI Taxonomy" id="47760"/>
    <lineage>
        <taxon>Bacteria</taxon>
        <taxon>Bacillati</taxon>
        <taxon>Actinomycetota</taxon>
        <taxon>Actinomycetes</taxon>
        <taxon>Kitasatosporales</taxon>
        <taxon>Streptomycetaceae</taxon>
        <taxon>Streptomyces</taxon>
        <taxon>Streptomyces aurantiacus group</taxon>
    </lineage>
</organism>
<dbReference type="OrthoDB" id="5195391at2"/>